<dbReference type="Proteomes" id="UP000237889">
    <property type="component" value="Chromosome"/>
</dbReference>
<evidence type="ECO:0000313" key="3">
    <source>
        <dbReference type="EMBL" id="AVO47191.1"/>
    </source>
</evidence>
<feature type="region of interest" description="Disordered" evidence="1">
    <location>
        <begin position="104"/>
        <end position="142"/>
    </location>
</feature>
<feature type="compositionally biased region" description="Pro residues" evidence="1">
    <location>
        <begin position="106"/>
        <end position="140"/>
    </location>
</feature>
<dbReference type="OrthoDB" id="9809788at2"/>
<dbReference type="AlphaFoldDB" id="A0A2S0NGZ6"/>
<sequence>MDDLAETTCGDPKSSDRRKTSEQLALRQVVPMTAGSVGSSACGASHGRDVRQPPRSDVCRHRLCGARHLQPVTAYAAGAGRGPVRSLSLAAACFAIATGAAAAPPASAPLPHPRPAGPAAPSPAPEPAAPEPAAPEPASPAPSTCHAALSALAVRFAPAEAPSSGAACRIEDPVRLEAMRANGTEIVWPDRPLVSCGFALVLAGFTRDAAQPLARALAGRPLTAFGTGGGFECRGRNRAAGARISAHGQGLAVDIAWFAFEGGVRERVEAPSGEAMSRFIGALRKAACGWFTTVLGPGSDAAHADHLHLDREPRGRNGESRLCQ</sequence>
<accession>A0A2S0NGZ6</accession>
<dbReference type="KEGG" id="phr:C6569_20265"/>
<gene>
    <name evidence="3" type="ORF">C6569_20265</name>
</gene>
<evidence type="ECO:0000313" key="4">
    <source>
        <dbReference type="Proteomes" id="UP000237889"/>
    </source>
</evidence>
<dbReference type="EMBL" id="CP027668">
    <property type="protein sequence ID" value="AVO47191.1"/>
    <property type="molecule type" value="Genomic_DNA"/>
</dbReference>
<feature type="region of interest" description="Disordered" evidence="1">
    <location>
        <begin position="35"/>
        <end position="55"/>
    </location>
</feature>
<feature type="region of interest" description="Disordered" evidence="1">
    <location>
        <begin position="1"/>
        <end position="23"/>
    </location>
</feature>
<evidence type="ECO:0000259" key="2">
    <source>
        <dbReference type="Pfam" id="PF06904"/>
    </source>
</evidence>
<feature type="compositionally biased region" description="Basic and acidic residues" evidence="1">
    <location>
        <begin position="46"/>
        <end position="55"/>
    </location>
</feature>
<reference evidence="3 4" key="1">
    <citation type="submission" date="2018-03" db="EMBL/GenBank/DDBJ databases">
        <title>Genome sequencing of Phreatobacter sp.</title>
        <authorList>
            <person name="Kim S.-J."/>
            <person name="Heo J."/>
            <person name="Kwon S.-W."/>
        </authorList>
    </citation>
    <scope>NUCLEOTIDE SEQUENCE [LARGE SCALE GENOMIC DNA]</scope>
    <source>
        <strain evidence="3 4">S-12</strain>
    </source>
</reference>
<protein>
    <submittedName>
        <fullName evidence="3">Extensin family protein</fullName>
    </submittedName>
</protein>
<proteinExistence type="predicted"/>
<dbReference type="InterPro" id="IPR009683">
    <property type="entry name" value="Extensin-like_C"/>
</dbReference>
<feature type="compositionally biased region" description="Low complexity" evidence="1">
    <location>
        <begin position="35"/>
        <end position="45"/>
    </location>
</feature>
<organism evidence="3 4">
    <name type="scientific">Phreatobacter cathodiphilus</name>
    <dbReference type="NCBI Taxonomy" id="1868589"/>
    <lineage>
        <taxon>Bacteria</taxon>
        <taxon>Pseudomonadati</taxon>
        <taxon>Pseudomonadota</taxon>
        <taxon>Alphaproteobacteria</taxon>
        <taxon>Hyphomicrobiales</taxon>
        <taxon>Phreatobacteraceae</taxon>
        <taxon>Phreatobacter</taxon>
    </lineage>
</organism>
<feature type="domain" description="Extensin-like C-terminal" evidence="2">
    <location>
        <begin position="144"/>
        <end position="324"/>
    </location>
</feature>
<keyword evidence="4" id="KW-1185">Reference proteome</keyword>
<evidence type="ECO:0000256" key="1">
    <source>
        <dbReference type="SAM" id="MobiDB-lite"/>
    </source>
</evidence>
<name>A0A2S0NGZ6_9HYPH</name>
<dbReference type="Pfam" id="PF06904">
    <property type="entry name" value="Extensin-like_C"/>
    <property type="match status" value="1"/>
</dbReference>